<feature type="region of interest" description="Disordered" evidence="1">
    <location>
        <begin position="1"/>
        <end position="28"/>
    </location>
</feature>
<evidence type="ECO:0000313" key="2">
    <source>
        <dbReference type="EMBL" id="KIQ63166.1"/>
    </source>
</evidence>
<protein>
    <submittedName>
        <fullName evidence="2">Uncharacterized protein</fullName>
    </submittedName>
</protein>
<dbReference type="AlphaFoldDB" id="A0A0D0NVG5"/>
<feature type="region of interest" description="Disordered" evidence="1">
    <location>
        <begin position="78"/>
        <end position="103"/>
    </location>
</feature>
<dbReference type="OrthoDB" id="10002830at2"/>
<dbReference type="PATRIC" id="fig|2064.6.peg.6542"/>
<proteinExistence type="predicted"/>
<sequence length="128" mass="12939">MTAARCAGQAGTKPRPAVGPEPRRPQNSGAAALLTAHPVLDGSAEPGSPVEEFGVASQTGPGCARRASARACSRWDCSAEPVGPQVDSGAAPTPSAEPGRARRDVVANSCSRWDCLPDPAAPTLELVA</sequence>
<organism evidence="2 3">
    <name type="scientific">Kitasatospora griseola</name>
    <name type="common">Streptomyces griseolosporeus</name>
    <dbReference type="NCBI Taxonomy" id="2064"/>
    <lineage>
        <taxon>Bacteria</taxon>
        <taxon>Bacillati</taxon>
        <taxon>Actinomycetota</taxon>
        <taxon>Actinomycetes</taxon>
        <taxon>Kitasatosporales</taxon>
        <taxon>Streptomycetaceae</taxon>
        <taxon>Kitasatospora</taxon>
    </lineage>
</organism>
<reference evidence="2 3" key="1">
    <citation type="submission" date="2015-02" db="EMBL/GenBank/DDBJ databases">
        <title>Draft genome sequence of Kitasatospora griseola MF730-N6, a bafilomycin, terpentecin and satosporin producer.</title>
        <authorList>
            <person name="Arens J.C."/>
            <person name="Haltli B."/>
            <person name="Kerr R.G."/>
        </authorList>
    </citation>
    <scope>NUCLEOTIDE SEQUENCE [LARGE SCALE GENOMIC DNA]</scope>
    <source>
        <strain evidence="2 3">MF730-N6</strain>
    </source>
</reference>
<accession>A0A0D0NVG5</accession>
<dbReference type="RefSeq" id="WP_043915514.1">
    <property type="nucleotide sequence ID" value="NZ_JXZB01000004.1"/>
</dbReference>
<keyword evidence="3" id="KW-1185">Reference proteome</keyword>
<dbReference type="Proteomes" id="UP000032066">
    <property type="component" value="Unassembled WGS sequence"/>
</dbReference>
<name>A0A0D0NVG5_KITGR</name>
<evidence type="ECO:0000313" key="3">
    <source>
        <dbReference type="Proteomes" id="UP000032066"/>
    </source>
</evidence>
<gene>
    <name evidence="2" type="ORF">TR51_30850</name>
</gene>
<dbReference type="EMBL" id="JXZB01000004">
    <property type="protein sequence ID" value="KIQ63166.1"/>
    <property type="molecule type" value="Genomic_DNA"/>
</dbReference>
<feature type="region of interest" description="Disordered" evidence="1">
    <location>
        <begin position="40"/>
        <end position="61"/>
    </location>
</feature>
<evidence type="ECO:0000256" key="1">
    <source>
        <dbReference type="SAM" id="MobiDB-lite"/>
    </source>
</evidence>
<comment type="caution">
    <text evidence="2">The sequence shown here is derived from an EMBL/GenBank/DDBJ whole genome shotgun (WGS) entry which is preliminary data.</text>
</comment>